<sequence length="356" mass="38452">MTLHESKHAGYTDRGRLHQHFAADPSAPAAQPATEPATPQPATPLPPIPGGQPPAGQAPLPGGSSARPVGRSPIPSAPSPLPGASAMPGAVPAGQRRPQRALYGHADLGAGTGEDDGFVRLARLAEPERWAGPAATRHDETWVLREYVEWTFERLQQQRLVVTSPDGGHSVFNTGLATTQQEVIYGLFTPNADPDGPPWQLGGWLPEGDRTLLDHFPELPGLATYTDEPGDFVYDWRRELTVVPKQLLESKDSLAVLPGPLRSNPYQASLVLEGAVRRAESRVRRSHRVAVPCWDPAYERVQLLLPLALTTPESVDVALVVSGEGEGYRGHMVLGLDVAYARARLIARPEEWLTGE</sequence>
<evidence type="ECO:0000313" key="3">
    <source>
        <dbReference type="EMBL" id="MBC6465942.1"/>
    </source>
</evidence>
<name>A0ABR7LN81_9ACTN</name>
<proteinExistence type="predicted"/>
<feature type="compositionally biased region" description="Low complexity" evidence="1">
    <location>
        <begin position="54"/>
        <end position="66"/>
    </location>
</feature>
<dbReference type="EMBL" id="JABVEC010000006">
    <property type="protein sequence ID" value="MBC6465942.1"/>
    <property type="molecule type" value="Genomic_DNA"/>
</dbReference>
<accession>A0ABR7LN81</accession>
<evidence type="ECO:0000259" key="2">
    <source>
        <dbReference type="Pfam" id="PF12873"/>
    </source>
</evidence>
<feature type="region of interest" description="Disordered" evidence="1">
    <location>
        <begin position="1"/>
        <end position="97"/>
    </location>
</feature>
<dbReference type="InterPro" id="IPR024437">
    <property type="entry name" value="DUF3825"/>
</dbReference>
<keyword evidence="4" id="KW-1185">Reference proteome</keyword>
<feature type="compositionally biased region" description="Low complexity" evidence="1">
    <location>
        <begin position="22"/>
        <end position="37"/>
    </location>
</feature>
<feature type="compositionally biased region" description="Pro residues" evidence="1">
    <location>
        <begin position="38"/>
        <end position="52"/>
    </location>
</feature>
<dbReference type="RefSeq" id="WP_187242956.1">
    <property type="nucleotide sequence ID" value="NZ_BAAAOK010000028.1"/>
</dbReference>
<evidence type="ECO:0000256" key="1">
    <source>
        <dbReference type="SAM" id="MobiDB-lite"/>
    </source>
</evidence>
<protein>
    <submittedName>
        <fullName evidence="3">DUF3825 domain-containing protein</fullName>
    </submittedName>
</protein>
<reference evidence="3 4" key="1">
    <citation type="submission" date="2020-06" db="EMBL/GenBank/DDBJ databases">
        <title>Actinomadura xiongansis sp. nov., isolated from soil of Baiyangdian.</title>
        <authorList>
            <person name="Zhang X."/>
        </authorList>
    </citation>
    <scope>NUCLEOTIDE SEQUENCE [LARGE SCALE GENOMIC DNA]</scope>
    <source>
        <strain evidence="3 4">HBUM206468</strain>
    </source>
</reference>
<dbReference type="Proteomes" id="UP000805614">
    <property type="component" value="Unassembled WGS sequence"/>
</dbReference>
<gene>
    <name evidence="3" type="ORF">HKK74_10585</name>
</gene>
<organism evidence="3 4">
    <name type="scientific">Actinomadura alba</name>
    <dbReference type="NCBI Taxonomy" id="406431"/>
    <lineage>
        <taxon>Bacteria</taxon>
        <taxon>Bacillati</taxon>
        <taxon>Actinomycetota</taxon>
        <taxon>Actinomycetes</taxon>
        <taxon>Streptosporangiales</taxon>
        <taxon>Thermomonosporaceae</taxon>
        <taxon>Actinomadura</taxon>
    </lineage>
</organism>
<dbReference type="Pfam" id="PF12873">
    <property type="entry name" value="DUF3825"/>
    <property type="match status" value="1"/>
</dbReference>
<comment type="caution">
    <text evidence="3">The sequence shown here is derived from an EMBL/GenBank/DDBJ whole genome shotgun (WGS) entry which is preliminary data.</text>
</comment>
<feature type="domain" description="DUF3825" evidence="2">
    <location>
        <begin position="121"/>
        <end position="352"/>
    </location>
</feature>
<feature type="compositionally biased region" description="Basic and acidic residues" evidence="1">
    <location>
        <begin position="1"/>
        <end position="16"/>
    </location>
</feature>
<evidence type="ECO:0000313" key="4">
    <source>
        <dbReference type="Proteomes" id="UP000805614"/>
    </source>
</evidence>